<accession>A0A398AY31</accession>
<dbReference type="SMART" id="SM00418">
    <property type="entry name" value="HTH_ARSR"/>
    <property type="match status" value="1"/>
</dbReference>
<evidence type="ECO:0000259" key="4">
    <source>
        <dbReference type="PROSITE" id="PS50987"/>
    </source>
</evidence>
<keyword evidence="3" id="KW-0804">Transcription</keyword>
<dbReference type="Proteomes" id="UP000265816">
    <property type="component" value="Unassembled WGS sequence"/>
</dbReference>
<dbReference type="CDD" id="cd00090">
    <property type="entry name" value="HTH_ARSR"/>
    <property type="match status" value="1"/>
</dbReference>
<gene>
    <name evidence="5" type="ORF">D1970_18890</name>
</gene>
<dbReference type="OrthoDB" id="9798835at2"/>
<keyword evidence="1" id="KW-0805">Transcription regulation</keyword>
<protein>
    <submittedName>
        <fullName evidence="5">Transcriptional regulator</fullName>
    </submittedName>
</protein>
<dbReference type="RefSeq" id="WP_119114413.1">
    <property type="nucleotide sequence ID" value="NZ_CBCSEO010000012.1"/>
</dbReference>
<evidence type="ECO:0000313" key="6">
    <source>
        <dbReference type="Proteomes" id="UP000265816"/>
    </source>
</evidence>
<proteinExistence type="predicted"/>
<dbReference type="Pfam" id="PF01022">
    <property type="entry name" value="HTH_5"/>
    <property type="match status" value="1"/>
</dbReference>
<feature type="domain" description="HTH arsR-type" evidence="4">
    <location>
        <begin position="1"/>
        <end position="95"/>
    </location>
</feature>
<dbReference type="InterPro" id="IPR051081">
    <property type="entry name" value="HTH_MetalResp_TranReg"/>
</dbReference>
<dbReference type="PANTHER" id="PTHR33154:SF18">
    <property type="entry name" value="ARSENICAL RESISTANCE OPERON REPRESSOR"/>
    <property type="match status" value="1"/>
</dbReference>
<dbReference type="PANTHER" id="PTHR33154">
    <property type="entry name" value="TRANSCRIPTIONAL REGULATOR, ARSR FAMILY"/>
    <property type="match status" value="1"/>
</dbReference>
<keyword evidence="2" id="KW-0238">DNA-binding</keyword>
<dbReference type="EMBL" id="QWVT01000037">
    <property type="protein sequence ID" value="RID82475.1"/>
    <property type="molecule type" value="Genomic_DNA"/>
</dbReference>
<dbReference type="PRINTS" id="PR00778">
    <property type="entry name" value="HTHARSR"/>
</dbReference>
<dbReference type="SUPFAM" id="SSF46785">
    <property type="entry name" value="Winged helix' DNA-binding domain"/>
    <property type="match status" value="1"/>
</dbReference>
<dbReference type="InterPro" id="IPR036388">
    <property type="entry name" value="WH-like_DNA-bd_sf"/>
</dbReference>
<comment type="caution">
    <text evidence="5">The sequence shown here is derived from an EMBL/GenBank/DDBJ whole genome shotgun (WGS) entry which is preliminary data.</text>
</comment>
<dbReference type="InterPro" id="IPR036390">
    <property type="entry name" value="WH_DNA-bd_sf"/>
</dbReference>
<dbReference type="GO" id="GO:0003677">
    <property type="term" value="F:DNA binding"/>
    <property type="evidence" value="ECO:0007669"/>
    <property type="project" value="UniProtKB-KW"/>
</dbReference>
<organism evidence="5 6">
    <name type="scientific">Mesobacillus zeae</name>
    <dbReference type="NCBI Taxonomy" id="1917180"/>
    <lineage>
        <taxon>Bacteria</taxon>
        <taxon>Bacillati</taxon>
        <taxon>Bacillota</taxon>
        <taxon>Bacilli</taxon>
        <taxon>Bacillales</taxon>
        <taxon>Bacillaceae</taxon>
        <taxon>Mesobacillus</taxon>
    </lineage>
</organism>
<dbReference type="InterPro" id="IPR011991">
    <property type="entry name" value="ArsR-like_HTH"/>
</dbReference>
<evidence type="ECO:0000313" key="5">
    <source>
        <dbReference type="EMBL" id="RID82475.1"/>
    </source>
</evidence>
<keyword evidence="6" id="KW-1185">Reference proteome</keyword>
<dbReference type="InterPro" id="IPR001845">
    <property type="entry name" value="HTH_ArsR_DNA-bd_dom"/>
</dbReference>
<evidence type="ECO:0000256" key="1">
    <source>
        <dbReference type="ARBA" id="ARBA00023015"/>
    </source>
</evidence>
<dbReference type="GO" id="GO:0003700">
    <property type="term" value="F:DNA-binding transcription factor activity"/>
    <property type="evidence" value="ECO:0007669"/>
    <property type="project" value="InterPro"/>
</dbReference>
<dbReference type="Gene3D" id="1.10.10.10">
    <property type="entry name" value="Winged helix-like DNA-binding domain superfamily/Winged helix DNA-binding domain"/>
    <property type="match status" value="1"/>
</dbReference>
<sequence>MNTDMDKGAQVLKLLGDRTRLTMMKILESQDCCVCEFTAIFNLSQPAVSQHIRKLKDARLVTETRRGQWVFYSLNKDTEDYPLVRDILNHFPGQAGRLKELEQQGLRIFCD</sequence>
<reference evidence="5 6" key="1">
    <citation type="submission" date="2018-08" db="EMBL/GenBank/DDBJ databases">
        <title>Bacillus jemisoniae sp. nov., Bacillus chryseoplanitiae sp. nov., Bacillus resnikiae sp. nov., and Bacillus frankliniae sp. nov., isolated from Viking spacecraft and associated surfaces.</title>
        <authorList>
            <person name="Seuylemezian A."/>
            <person name="Vaishampayan P."/>
        </authorList>
    </citation>
    <scope>NUCLEOTIDE SEQUENCE [LARGE SCALE GENOMIC DNA]</scope>
    <source>
        <strain evidence="5 6">JJ-247</strain>
    </source>
</reference>
<dbReference type="NCBIfam" id="NF033788">
    <property type="entry name" value="HTH_metalloreg"/>
    <property type="match status" value="1"/>
</dbReference>
<evidence type="ECO:0000256" key="2">
    <source>
        <dbReference type="ARBA" id="ARBA00023125"/>
    </source>
</evidence>
<dbReference type="PROSITE" id="PS50987">
    <property type="entry name" value="HTH_ARSR_2"/>
    <property type="match status" value="1"/>
</dbReference>
<name>A0A398AY31_9BACI</name>
<dbReference type="AlphaFoldDB" id="A0A398AY31"/>
<evidence type="ECO:0000256" key="3">
    <source>
        <dbReference type="ARBA" id="ARBA00023163"/>
    </source>
</evidence>